<organism evidence="1 2">
    <name type="scientific">Zophobas morio</name>
    <dbReference type="NCBI Taxonomy" id="2755281"/>
    <lineage>
        <taxon>Eukaryota</taxon>
        <taxon>Metazoa</taxon>
        <taxon>Ecdysozoa</taxon>
        <taxon>Arthropoda</taxon>
        <taxon>Hexapoda</taxon>
        <taxon>Insecta</taxon>
        <taxon>Pterygota</taxon>
        <taxon>Neoptera</taxon>
        <taxon>Endopterygota</taxon>
        <taxon>Coleoptera</taxon>
        <taxon>Polyphaga</taxon>
        <taxon>Cucujiformia</taxon>
        <taxon>Tenebrionidae</taxon>
        <taxon>Zophobas</taxon>
    </lineage>
</organism>
<dbReference type="AlphaFoldDB" id="A0AA38M1W7"/>
<protein>
    <submittedName>
        <fullName evidence="1">Uncharacterized protein</fullName>
    </submittedName>
</protein>
<evidence type="ECO:0000313" key="2">
    <source>
        <dbReference type="Proteomes" id="UP001168821"/>
    </source>
</evidence>
<dbReference type="Proteomes" id="UP001168821">
    <property type="component" value="Unassembled WGS sequence"/>
</dbReference>
<sequence length="143" mass="16597">MATNLKVVEYLLKDELKWELEYRGIPTSDLNCSQMRARLRPLLKLEKGNCSLKYPKYNYDYKTEMAGIEAKYKELVTKISELEDNGDDRDFNRINSRCLHLLERINAPPITAKADEVSSRGIWLGNTLSHHCLVCCEKLESRD</sequence>
<comment type="caution">
    <text evidence="1">The sequence shown here is derived from an EMBL/GenBank/DDBJ whole genome shotgun (WGS) entry which is preliminary data.</text>
</comment>
<gene>
    <name evidence="1" type="ORF">Zmor_003688</name>
</gene>
<proteinExistence type="predicted"/>
<evidence type="ECO:0000313" key="1">
    <source>
        <dbReference type="EMBL" id="KAJ3640386.1"/>
    </source>
</evidence>
<accession>A0AA38M1W7</accession>
<name>A0AA38M1W7_9CUCU</name>
<reference evidence="1" key="1">
    <citation type="journal article" date="2023" name="G3 (Bethesda)">
        <title>Whole genome assemblies of Zophobas morio and Tenebrio molitor.</title>
        <authorList>
            <person name="Kaur S."/>
            <person name="Stinson S.A."/>
            <person name="diCenzo G.C."/>
        </authorList>
    </citation>
    <scope>NUCLEOTIDE SEQUENCE</scope>
    <source>
        <strain evidence="1">QUZm001</strain>
    </source>
</reference>
<keyword evidence="2" id="KW-1185">Reference proteome</keyword>
<dbReference type="EMBL" id="JALNTZ010000010">
    <property type="protein sequence ID" value="KAJ3640386.1"/>
    <property type="molecule type" value="Genomic_DNA"/>
</dbReference>